<dbReference type="InterPro" id="IPR006684">
    <property type="entry name" value="YbgC/YbaW"/>
</dbReference>
<dbReference type="InterPro" id="IPR050563">
    <property type="entry name" value="4-hydroxybenzoyl-CoA_TE"/>
</dbReference>
<dbReference type="Gene3D" id="3.10.129.10">
    <property type="entry name" value="Hotdog Thioesterase"/>
    <property type="match status" value="1"/>
</dbReference>
<dbReference type="InterPro" id="IPR029069">
    <property type="entry name" value="HotDog_dom_sf"/>
</dbReference>
<dbReference type="SUPFAM" id="SSF54637">
    <property type="entry name" value="Thioesterase/thiol ester dehydrase-isomerase"/>
    <property type="match status" value="1"/>
</dbReference>
<organism evidence="3 4">
    <name type="scientific">Megasphaera hutchinsoni</name>
    <dbReference type="NCBI Taxonomy" id="1588748"/>
    <lineage>
        <taxon>Bacteria</taxon>
        <taxon>Bacillati</taxon>
        <taxon>Bacillota</taxon>
        <taxon>Negativicutes</taxon>
        <taxon>Veillonellales</taxon>
        <taxon>Veillonellaceae</taxon>
        <taxon>Megasphaera</taxon>
    </lineage>
</organism>
<dbReference type="Pfam" id="PF13279">
    <property type="entry name" value="4HBT_2"/>
    <property type="match status" value="1"/>
</dbReference>
<dbReference type="GO" id="GO:0047617">
    <property type="term" value="F:fatty acyl-CoA hydrolase activity"/>
    <property type="evidence" value="ECO:0007669"/>
    <property type="project" value="TreeGrafter"/>
</dbReference>
<dbReference type="AlphaFoldDB" id="A0A134CEP7"/>
<proteinExistence type="inferred from homology"/>
<dbReference type="PANTHER" id="PTHR31793:SF27">
    <property type="entry name" value="NOVEL THIOESTERASE SUPERFAMILY DOMAIN AND SAPOSIN A-TYPE DOMAIN CONTAINING PROTEIN (0610012H03RIK)"/>
    <property type="match status" value="1"/>
</dbReference>
<reference evidence="4" key="1">
    <citation type="submission" date="2016-01" db="EMBL/GenBank/DDBJ databases">
        <authorList>
            <person name="Mitreva M."/>
            <person name="Pepin K.H."/>
            <person name="Mihindukulasuriya K.A."/>
            <person name="Fulton R."/>
            <person name="Fronick C."/>
            <person name="O'Laughlin M."/>
            <person name="Miner T."/>
            <person name="Herter B."/>
            <person name="Rosa B.A."/>
            <person name="Cordes M."/>
            <person name="Tomlinson C."/>
            <person name="Wollam A."/>
            <person name="Palsikar V.B."/>
            <person name="Mardis E.R."/>
            <person name="Wilson R.K."/>
        </authorList>
    </citation>
    <scope>NUCLEOTIDE SEQUENCE [LARGE SCALE GENOMIC DNA]</scope>
    <source>
        <strain evidence="4">KA00182</strain>
    </source>
</reference>
<protein>
    <submittedName>
        <fullName evidence="3">Acyl-CoA thioester hydrolase, YbgC/YbaW family</fullName>
    </submittedName>
</protein>
<gene>
    <name evidence="3" type="ORF">HMPREF3182_01106</name>
</gene>
<comment type="caution">
    <text evidence="3">The sequence shown here is derived from an EMBL/GenBank/DDBJ whole genome shotgun (WGS) entry which is preliminary data.</text>
</comment>
<keyword evidence="4" id="KW-1185">Reference proteome</keyword>
<dbReference type="CDD" id="cd00586">
    <property type="entry name" value="4HBT"/>
    <property type="match status" value="1"/>
</dbReference>
<evidence type="ECO:0000256" key="1">
    <source>
        <dbReference type="ARBA" id="ARBA00005953"/>
    </source>
</evidence>
<evidence type="ECO:0000313" key="3">
    <source>
        <dbReference type="EMBL" id="KXB90682.1"/>
    </source>
</evidence>
<dbReference type="STRING" id="1588748.HMPREF3182_01106"/>
<dbReference type="NCBIfam" id="TIGR00051">
    <property type="entry name" value="YbgC/FadM family acyl-CoA thioesterase"/>
    <property type="match status" value="1"/>
</dbReference>
<name>A0A134CEP7_9FIRM</name>
<dbReference type="EMBL" id="LSDT01000044">
    <property type="protein sequence ID" value="KXB90682.1"/>
    <property type="molecule type" value="Genomic_DNA"/>
</dbReference>
<keyword evidence="2 3" id="KW-0378">Hydrolase</keyword>
<dbReference type="PATRIC" id="fig|1588748.3.peg.1065"/>
<dbReference type="PIRSF" id="PIRSF003230">
    <property type="entry name" value="YbgC"/>
    <property type="match status" value="1"/>
</dbReference>
<dbReference type="Proteomes" id="UP000070160">
    <property type="component" value="Unassembled WGS sequence"/>
</dbReference>
<accession>A0A134CEP7</accession>
<evidence type="ECO:0000256" key="2">
    <source>
        <dbReference type="ARBA" id="ARBA00022801"/>
    </source>
</evidence>
<evidence type="ECO:0000313" key="4">
    <source>
        <dbReference type="Proteomes" id="UP000070160"/>
    </source>
</evidence>
<comment type="similarity">
    <text evidence="1">Belongs to the 4-hydroxybenzoyl-CoA thioesterase family.</text>
</comment>
<sequence length="138" mass="16136">MIVIVKEKVRYYETDMMGIAHHSNHIRWFECGRSEYLQRAGVDLNELMKRGIIYPIKHVSCEYLHPIYFGDILRIETTVKRLTRAQMVCTYRLVRDIDDTLLAIGETQNVFALQKTGAPTRLDLENYNKLKALQNSDT</sequence>
<dbReference type="PANTHER" id="PTHR31793">
    <property type="entry name" value="4-HYDROXYBENZOYL-COA THIOESTERASE FAMILY MEMBER"/>
    <property type="match status" value="1"/>
</dbReference>